<dbReference type="RefSeq" id="WP_169153816.1">
    <property type="nucleotide sequence ID" value="NZ_CAWPJE010000331.1"/>
</dbReference>
<evidence type="ECO:0000313" key="2">
    <source>
        <dbReference type="EMBL" id="NMG18525.1"/>
    </source>
</evidence>
<dbReference type="Proteomes" id="UP000718564">
    <property type="component" value="Unassembled WGS sequence"/>
</dbReference>
<dbReference type="InterPro" id="IPR047647">
    <property type="entry name" value="ISAs1_transpos"/>
</dbReference>
<evidence type="ECO:0000313" key="3">
    <source>
        <dbReference type="Proteomes" id="UP000718564"/>
    </source>
</evidence>
<accession>A0ABX1P2F7</accession>
<protein>
    <submittedName>
        <fullName evidence="2">ISAs1 family transposase</fullName>
    </submittedName>
</protein>
<dbReference type="InterPro" id="IPR051698">
    <property type="entry name" value="Transposase_11-like"/>
</dbReference>
<dbReference type="EMBL" id="QMEB01000014">
    <property type="protein sequence ID" value="NMG18525.1"/>
    <property type="molecule type" value="Genomic_DNA"/>
</dbReference>
<reference evidence="2 3" key="1">
    <citation type="submission" date="2018-06" db="EMBL/GenBank/DDBJ databases">
        <title>Comparative genomics of Brasilonema spp. strains.</title>
        <authorList>
            <person name="Alvarenga D.O."/>
            <person name="Fiore M.F."/>
            <person name="Varani A.M."/>
        </authorList>
    </citation>
    <scope>NUCLEOTIDE SEQUENCE [LARGE SCALE GENOMIC DNA]</scope>
    <source>
        <strain evidence="2 3">SPC951</strain>
    </source>
</reference>
<organism evidence="2 3">
    <name type="scientific">Brasilonema bromeliae SPC951</name>
    <dbReference type="NCBI Taxonomy" id="385972"/>
    <lineage>
        <taxon>Bacteria</taxon>
        <taxon>Bacillati</taxon>
        <taxon>Cyanobacteriota</taxon>
        <taxon>Cyanophyceae</taxon>
        <taxon>Nostocales</taxon>
        <taxon>Scytonemataceae</taxon>
        <taxon>Brasilonema</taxon>
        <taxon>Bromeliae group (in: Brasilonema)</taxon>
    </lineage>
</organism>
<dbReference type="PANTHER" id="PTHR30298">
    <property type="entry name" value="H REPEAT-ASSOCIATED PREDICTED TRANSPOSASE"/>
    <property type="match status" value="1"/>
</dbReference>
<dbReference type="PANTHER" id="PTHR30298:SF0">
    <property type="entry name" value="PROTEIN YBFL-RELATED"/>
    <property type="match status" value="1"/>
</dbReference>
<sequence length="177" mass="20200">MIDSGNEYVIAVKANQKNLHRQIRHNTENTKPTSRYIATERTRNRVTTRIIQVFNDLTGISREWAGLKSLIKVERTGTRGGKPYHQVAYYISSFLRSAVDFARGIRGHWGIENRLHWVKDVVFGEDRSMIRKGNAPANRSIILAIALNVLRRNGYSSITSAQRLIANDIDKLLLLVE</sequence>
<dbReference type="InterPro" id="IPR002559">
    <property type="entry name" value="Transposase_11"/>
</dbReference>
<gene>
    <name evidence="2" type="ORF">DP116_03305</name>
</gene>
<keyword evidence="3" id="KW-1185">Reference proteome</keyword>
<proteinExistence type="predicted"/>
<dbReference type="NCBIfam" id="NF033564">
    <property type="entry name" value="transpos_ISAs1"/>
    <property type="match status" value="1"/>
</dbReference>
<comment type="caution">
    <text evidence="2">The sequence shown here is derived from an EMBL/GenBank/DDBJ whole genome shotgun (WGS) entry which is preliminary data.</text>
</comment>
<name>A0ABX1P2F7_9CYAN</name>
<dbReference type="Pfam" id="PF01609">
    <property type="entry name" value="DDE_Tnp_1"/>
    <property type="match status" value="1"/>
</dbReference>
<evidence type="ECO:0000259" key="1">
    <source>
        <dbReference type="Pfam" id="PF01609"/>
    </source>
</evidence>
<feature type="domain" description="Transposase IS4-like" evidence="1">
    <location>
        <begin position="4"/>
        <end position="148"/>
    </location>
</feature>